<sequence>QHQLKNHQSTLNSALRRKLFGQNRKMTVQRMLNMEGTTEKMTVLRMLNMEGTTEKMTVLRMLNMEGTTEKMTVQRMLNMEGTTEKMKDRYHLLRIHNIKVYDNDFLVKQPVMKREYIRFRMDEALRLLRIGTPKSQIDGLVNIGWRFKQRKNKYKSEYTRAQTEILELDGKIQEKEKELFEQIRKGIIGQQSKNIFFRNELMCFIDSIAKNWEVAVRKWEQCGPPKKKKRGRKTTSAVVFKTASELKCRRTEKQGDAKEPIYFKNVKDVLPMFIGIFQKACDVWKRDNTEPLTVHEAINEIAAETWWPTTPGAVPKSPVQLVTEFYLNSMKKNKRQAMVITLKPNHTFVVLINENGDQLMLDSHLHYSSENRTYHETLVKSGTGTAIAFLPSGTSPQWLVEDYPAIINSSSSYGEITQIIPKN</sequence>
<feature type="non-terminal residue" evidence="1">
    <location>
        <position position="1"/>
    </location>
</feature>
<protein>
    <recommendedName>
        <fullName evidence="3">Polyprotein</fullName>
    </recommendedName>
</protein>
<dbReference type="AlphaFoldDB" id="A0ABD3VMI8"/>
<name>A0ABD3VMI8_SINWO</name>
<evidence type="ECO:0000313" key="2">
    <source>
        <dbReference type="Proteomes" id="UP001634394"/>
    </source>
</evidence>
<evidence type="ECO:0008006" key="3">
    <source>
        <dbReference type="Google" id="ProtNLM"/>
    </source>
</evidence>
<dbReference type="Proteomes" id="UP001634394">
    <property type="component" value="Unassembled WGS sequence"/>
</dbReference>
<gene>
    <name evidence="1" type="ORF">ACJMK2_008748</name>
</gene>
<organism evidence="1 2">
    <name type="scientific">Sinanodonta woodiana</name>
    <name type="common">Chinese pond mussel</name>
    <name type="synonym">Anodonta woodiana</name>
    <dbReference type="NCBI Taxonomy" id="1069815"/>
    <lineage>
        <taxon>Eukaryota</taxon>
        <taxon>Metazoa</taxon>
        <taxon>Spiralia</taxon>
        <taxon>Lophotrochozoa</taxon>
        <taxon>Mollusca</taxon>
        <taxon>Bivalvia</taxon>
        <taxon>Autobranchia</taxon>
        <taxon>Heteroconchia</taxon>
        <taxon>Palaeoheterodonta</taxon>
        <taxon>Unionida</taxon>
        <taxon>Unionoidea</taxon>
        <taxon>Unionidae</taxon>
        <taxon>Unioninae</taxon>
        <taxon>Sinanodonta</taxon>
    </lineage>
</organism>
<keyword evidence="2" id="KW-1185">Reference proteome</keyword>
<evidence type="ECO:0000313" key="1">
    <source>
        <dbReference type="EMBL" id="KAL3862802.1"/>
    </source>
</evidence>
<accession>A0ABD3VMI8</accession>
<proteinExistence type="predicted"/>
<dbReference type="EMBL" id="JBJQND010000011">
    <property type="protein sequence ID" value="KAL3862802.1"/>
    <property type="molecule type" value="Genomic_DNA"/>
</dbReference>
<reference evidence="1 2" key="1">
    <citation type="submission" date="2024-11" db="EMBL/GenBank/DDBJ databases">
        <title>Chromosome-level genome assembly of the freshwater bivalve Anodonta woodiana.</title>
        <authorList>
            <person name="Chen X."/>
        </authorList>
    </citation>
    <scope>NUCLEOTIDE SEQUENCE [LARGE SCALE GENOMIC DNA]</scope>
    <source>
        <strain evidence="1">MN2024</strain>
        <tissue evidence="1">Gills</tissue>
    </source>
</reference>
<comment type="caution">
    <text evidence="1">The sequence shown here is derived from an EMBL/GenBank/DDBJ whole genome shotgun (WGS) entry which is preliminary data.</text>
</comment>